<organism evidence="2 3">
    <name type="scientific">Vigna unguiculata</name>
    <name type="common">Cowpea</name>
    <dbReference type="NCBI Taxonomy" id="3917"/>
    <lineage>
        <taxon>Eukaryota</taxon>
        <taxon>Viridiplantae</taxon>
        <taxon>Streptophyta</taxon>
        <taxon>Embryophyta</taxon>
        <taxon>Tracheophyta</taxon>
        <taxon>Spermatophyta</taxon>
        <taxon>Magnoliopsida</taxon>
        <taxon>eudicotyledons</taxon>
        <taxon>Gunneridae</taxon>
        <taxon>Pentapetalae</taxon>
        <taxon>rosids</taxon>
        <taxon>fabids</taxon>
        <taxon>Fabales</taxon>
        <taxon>Fabaceae</taxon>
        <taxon>Papilionoideae</taxon>
        <taxon>50 kb inversion clade</taxon>
        <taxon>NPAAA clade</taxon>
        <taxon>indigoferoid/millettioid clade</taxon>
        <taxon>Phaseoleae</taxon>
        <taxon>Vigna</taxon>
    </lineage>
</organism>
<feature type="region of interest" description="Disordered" evidence="1">
    <location>
        <begin position="47"/>
        <end position="73"/>
    </location>
</feature>
<keyword evidence="3" id="KW-1185">Reference proteome</keyword>
<evidence type="ECO:0000313" key="3">
    <source>
        <dbReference type="Proteomes" id="UP000501690"/>
    </source>
</evidence>
<dbReference type="AlphaFoldDB" id="A0A4D6MPH3"/>
<proteinExistence type="predicted"/>
<dbReference type="EMBL" id="CP039352">
    <property type="protein sequence ID" value="QCE02928.1"/>
    <property type="molecule type" value="Genomic_DNA"/>
</dbReference>
<name>A0A4D6MPH3_VIGUN</name>
<protein>
    <submittedName>
        <fullName evidence="2">Uncharacterized protein</fullName>
    </submittedName>
</protein>
<reference evidence="2 3" key="1">
    <citation type="submission" date="2019-04" db="EMBL/GenBank/DDBJ databases">
        <title>An improved genome assembly and genetic linkage map for asparagus bean, Vigna unguiculata ssp. sesquipedialis.</title>
        <authorList>
            <person name="Xia Q."/>
            <person name="Zhang R."/>
            <person name="Dong Y."/>
        </authorList>
    </citation>
    <scope>NUCLEOTIDE SEQUENCE [LARGE SCALE GENOMIC DNA]</scope>
    <source>
        <tissue evidence="2">Leaf</tissue>
    </source>
</reference>
<accession>A0A4D6MPH3</accession>
<sequence>MVMVPRGDKENIAPSYLIDEVSRTKSFLVGENVRPVNIIPYLSAQAEDSSFERGQSRSGESHSPKRGGGKAWNTVVPRRRTLVLSEASLAQARATRLSEVEGRPGTLLWSSPGEGRHCWARGCRAQASQDSPKRACEEIPAFVAISPKREYP</sequence>
<feature type="compositionally biased region" description="Basic and acidic residues" evidence="1">
    <location>
        <begin position="50"/>
        <end position="63"/>
    </location>
</feature>
<dbReference type="Proteomes" id="UP000501690">
    <property type="component" value="Linkage Group LG8"/>
</dbReference>
<gene>
    <name evidence="2" type="ORF">DEO72_LG8g944</name>
</gene>
<evidence type="ECO:0000256" key="1">
    <source>
        <dbReference type="SAM" id="MobiDB-lite"/>
    </source>
</evidence>
<evidence type="ECO:0000313" key="2">
    <source>
        <dbReference type="EMBL" id="QCE02928.1"/>
    </source>
</evidence>